<accession>A0A3N1GCQ5</accession>
<dbReference type="GO" id="GO:0050660">
    <property type="term" value="F:flavin adenine dinucleotide binding"/>
    <property type="evidence" value="ECO:0007669"/>
    <property type="project" value="TreeGrafter"/>
</dbReference>
<dbReference type="Gene3D" id="2.40.30.10">
    <property type="entry name" value="Translation factors"/>
    <property type="match status" value="1"/>
</dbReference>
<dbReference type="Pfam" id="PF00111">
    <property type="entry name" value="Fer2"/>
    <property type="match status" value="1"/>
</dbReference>
<evidence type="ECO:0000256" key="5">
    <source>
        <dbReference type="ARBA" id="ARBA00022827"/>
    </source>
</evidence>
<dbReference type="AlphaFoldDB" id="A0A3N1GCQ5"/>
<name>A0A3N1GCQ5_9ACTN</name>
<dbReference type="SUPFAM" id="SSF52343">
    <property type="entry name" value="Ferredoxin reductase-like, C-terminal NADP-linked domain"/>
    <property type="match status" value="1"/>
</dbReference>
<evidence type="ECO:0000256" key="1">
    <source>
        <dbReference type="ARBA" id="ARBA00001974"/>
    </source>
</evidence>
<evidence type="ECO:0000259" key="10">
    <source>
        <dbReference type="PROSITE" id="PS51085"/>
    </source>
</evidence>
<dbReference type="PROSITE" id="PS51085">
    <property type="entry name" value="2FE2S_FER_2"/>
    <property type="match status" value="1"/>
</dbReference>
<dbReference type="Gene3D" id="3.40.50.80">
    <property type="entry name" value="Nucleotide-binding domain of ferredoxin-NADP reductase (FNR) module"/>
    <property type="match status" value="1"/>
</dbReference>
<dbReference type="SUPFAM" id="SSF63380">
    <property type="entry name" value="Riboflavin synthase domain-like"/>
    <property type="match status" value="1"/>
</dbReference>
<dbReference type="InterPro" id="IPR017927">
    <property type="entry name" value="FAD-bd_FR_type"/>
</dbReference>
<dbReference type="InterPro" id="IPR012675">
    <property type="entry name" value="Beta-grasp_dom_sf"/>
</dbReference>
<dbReference type="PANTHER" id="PTHR47354">
    <property type="entry name" value="NADH OXIDOREDUCTASE HCR"/>
    <property type="match status" value="1"/>
</dbReference>
<dbReference type="InterPro" id="IPR017938">
    <property type="entry name" value="Riboflavin_synthase-like_b-brl"/>
</dbReference>
<evidence type="ECO:0000256" key="8">
    <source>
        <dbReference type="ARBA" id="ARBA00023014"/>
    </source>
</evidence>
<evidence type="ECO:0000256" key="7">
    <source>
        <dbReference type="ARBA" id="ARBA00023004"/>
    </source>
</evidence>
<feature type="domain" description="2Fe-2S ferredoxin-type" evidence="10">
    <location>
        <begin position="261"/>
        <end position="347"/>
    </location>
</feature>
<dbReference type="PANTHER" id="PTHR47354:SF8">
    <property type="entry name" value="1,2-PHENYLACETYL-COA EPOXIDASE, SUBUNIT E"/>
    <property type="match status" value="1"/>
</dbReference>
<dbReference type="GO" id="GO:0004497">
    <property type="term" value="F:monooxygenase activity"/>
    <property type="evidence" value="ECO:0007669"/>
    <property type="project" value="UniProtKB-KW"/>
</dbReference>
<dbReference type="GO" id="GO:0046872">
    <property type="term" value="F:metal ion binding"/>
    <property type="evidence" value="ECO:0007669"/>
    <property type="project" value="UniProtKB-KW"/>
</dbReference>
<dbReference type="PRINTS" id="PR00371">
    <property type="entry name" value="FPNCR"/>
</dbReference>
<dbReference type="PROSITE" id="PS51384">
    <property type="entry name" value="FAD_FR"/>
    <property type="match status" value="1"/>
</dbReference>
<sequence length="347" mass="37044">MGETLAGREPAGPSAAAKPAPPFHRLRVARVIAETADAHSLVLSVPPALATAFGYQPGQYLTVRVPGGGGTVARCYSLSSSPHTDTELKITVKRVRDGQASNWICDHVKPGAELDLAPPAGTFTPASLDDDLLLLAGGSGITPVMAIIKSVLAHGRGRLALVYANRDAGSVIFAEELAALRERHPDRLTVTHWLDHERGAPRGEDLAPLLRPYADREAFVCGPEPFVVVARHALERAGVTPERIRVERFNSVLPATLDATAEVTLDGQTHRLAWPAGTRLLDVIMSAGLNPPFSCRQGNCGTCACRLVDGEVELVRNEVLEEEDFAEGYILACQAVARSDSVAVTYD</sequence>
<dbReference type="InterPro" id="IPR039261">
    <property type="entry name" value="FNR_nucleotide-bd"/>
</dbReference>
<dbReference type="GO" id="GO:0051537">
    <property type="term" value="F:2 iron, 2 sulfur cluster binding"/>
    <property type="evidence" value="ECO:0007669"/>
    <property type="project" value="UniProtKB-KW"/>
</dbReference>
<dbReference type="Proteomes" id="UP000271683">
    <property type="component" value="Unassembled WGS sequence"/>
</dbReference>
<dbReference type="PRINTS" id="PR00410">
    <property type="entry name" value="PHEHYDRXLASE"/>
</dbReference>
<keyword evidence="12" id="KW-0503">Monooxygenase</keyword>
<dbReference type="InterPro" id="IPR036010">
    <property type="entry name" value="2Fe-2S_ferredoxin-like_sf"/>
</dbReference>
<dbReference type="CDD" id="cd00207">
    <property type="entry name" value="fer2"/>
    <property type="match status" value="1"/>
</dbReference>
<dbReference type="InterPro" id="IPR050415">
    <property type="entry name" value="MRET"/>
</dbReference>
<dbReference type="InterPro" id="IPR001433">
    <property type="entry name" value="OxRdtase_FAD/NAD-bd"/>
</dbReference>
<protein>
    <submittedName>
        <fullName evidence="12">3-ketosteroid 9alpha-monooxygenase subunit B</fullName>
    </submittedName>
</protein>
<dbReference type="Pfam" id="PF00175">
    <property type="entry name" value="NAD_binding_1"/>
    <property type="match status" value="1"/>
</dbReference>
<comment type="cofactor">
    <cofactor evidence="1">
        <name>FAD</name>
        <dbReference type="ChEBI" id="CHEBI:57692"/>
    </cofactor>
</comment>
<evidence type="ECO:0000256" key="6">
    <source>
        <dbReference type="ARBA" id="ARBA00023002"/>
    </source>
</evidence>
<keyword evidence="3" id="KW-0001">2Fe-2S</keyword>
<evidence type="ECO:0000256" key="9">
    <source>
        <dbReference type="SAM" id="MobiDB-lite"/>
    </source>
</evidence>
<evidence type="ECO:0000313" key="13">
    <source>
        <dbReference type="Proteomes" id="UP000271683"/>
    </source>
</evidence>
<dbReference type="RefSeq" id="WP_123678052.1">
    <property type="nucleotide sequence ID" value="NZ_RJKL01000001.1"/>
</dbReference>
<evidence type="ECO:0000259" key="11">
    <source>
        <dbReference type="PROSITE" id="PS51384"/>
    </source>
</evidence>
<feature type="region of interest" description="Disordered" evidence="9">
    <location>
        <begin position="1"/>
        <end position="20"/>
    </location>
</feature>
<dbReference type="PROSITE" id="PS00197">
    <property type="entry name" value="2FE2S_FER_1"/>
    <property type="match status" value="1"/>
</dbReference>
<comment type="caution">
    <text evidence="12">The sequence shown here is derived from an EMBL/GenBank/DDBJ whole genome shotgun (WGS) entry which is preliminary data.</text>
</comment>
<dbReference type="SUPFAM" id="SSF54292">
    <property type="entry name" value="2Fe-2S ferredoxin-like"/>
    <property type="match status" value="1"/>
</dbReference>
<evidence type="ECO:0000313" key="12">
    <source>
        <dbReference type="EMBL" id="ROP28062.1"/>
    </source>
</evidence>
<keyword evidence="7" id="KW-0408">Iron</keyword>
<organism evidence="12 13">
    <name type="scientific">Couchioplanes caeruleus</name>
    <dbReference type="NCBI Taxonomy" id="56438"/>
    <lineage>
        <taxon>Bacteria</taxon>
        <taxon>Bacillati</taxon>
        <taxon>Actinomycetota</taxon>
        <taxon>Actinomycetes</taxon>
        <taxon>Micromonosporales</taxon>
        <taxon>Micromonosporaceae</taxon>
        <taxon>Couchioplanes</taxon>
    </lineage>
</organism>
<dbReference type="InterPro" id="IPR006058">
    <property type="entry name" value="2Fe2S_fd_BS"/>
</dbReference>
<dbReference type="InterPro" id="IPR001041">
    <property type="entry name" value="2Fe-2S_ferredoxin-type"/>
</dbReference>
<keyword evidence="6" id="KW-0560">Oxidoreductase</keyword>
<proteinExistence type="predicted"/>
<evidence type="ECO:0000256" key="2">
    <source>
        <dbReference type="ARBA" id="ARBA00022630"/>
    </source>
</evidence>
<keyword evidence="8" id="KW-0411">Iron-sulfur</keyword>
<reference evidence="12 13" key="1">
    <citation type="submission" date="2018-11" db="EMBL/GenBank/DDBJ databases">
        <title>Sequencing the genomes of 1000 actinobacteria strains.</title>
        <authorList>
            <person name="Klenk H.-P."/>
        </authorList>
    </citation>
    <scope>NUCLEOTIDE SEQUENCE [LARGE SCALE GENOMIC DNA]</scope>
    <source>
        <strain evidence="12 13">DSM 43634</strain>
    </source>
</reference>
<dbReference type="Gene3D" id="3.10.20.30">
    <property type="match status" value="1"/>
</dbReference>
<feature type="domain" description="FAD-binding FR-type" evidence="11">
    <location>
        <begin position="21"/>
        <end position="126"/>
    </location>
</feature>
<evidence type="ECO:0000256" key="3">
    <source>
        <dbReference type="ARBA" id="ARBA00022714"/>
    </source>
</evidence>
<gene>
    <name evidence="12" type="ORF">EDD30_0769</name>
</gene>
<dbReference type="InterPro" id="IPR001709">
    <property type="entry name" value="Flavoprot_Pyr_Nucl_cyt_Rdtase"/>
</dbReference>
<dbReference type="Pfam" id="PF00970">
    <property type="entry name" value="FAD_binding_6"/>
    <property type="match status" value="1"/>
</dbReference>
<keyword evidence="4" id="KW-0479">Metal-binding</keyword>
<dbReference type="InterPro" id="IPR008333">
    <property type="entry name" value="Cbr1-like_FAD-bd_dom"/>
</dbReference>
<keyword evidence="2" id="KW-0285">Flavoprotein</keyword>
<dbReference type="CDD" id="cd06214">
    <property type="entry name" value="PA_degradation_oxidoreductase_like"/>
    <property type="match status" value="1"/>
</dbReference>
<keyword evidence="5" id="KW-0274">FAD</keyword>
<dbReference type="EMBL" id="RJKL01000001">
    <property type="protein sequence ID" value="ROP28062.1"/>
    <property type="molecule type" value="Genomic_DNA"/>
</dbReference>
<dbReference type="OrthoDB" id="9796486at2"/>
<evidence type="ECO:0000256" key="4">
    <source>
        <dbReference type="ARBA" id="ARBA00022723"/>
    </source>
</evidence>